<protein>
    <recommendedName>
        <fullName evidence="12">TonB C-terminal domain-containing protein</fullName>
    </recommendedName>
</protein>
<evidence type="ECO:0000256" key="11">
    <source>
        <dbReference type="SAM" id="Phobius"/>
    </source>
</evidence>
<proteinExistence type="inferred from homology"/>
<dbReference type="AlphaFoldDB" id="A0A3B1BVY4"/>
<accession>A0A3B1BVY4</accession>
<keyword evidence="5" id="KW-0997">Cell inner membrane</keyword>
<dbReference type="Pfam" id="PF03544">
    <property type="entry name" value="TonB_C"/>
    <property type="match status" value="1"/>
</dbReference>
<sequence length="294" mass="32904">MEQAVKTIPIKSSDRLSFTIFIAVIVHLVLVLGLVFEFELNKPVTLTEMEVIFIQSNTPSEESKADYLAQITQQGGGNTEQRVRPKSPPPSELPSDNPNLAPTQQVEMVVASKPKPVQEQLAVQAFEQVDLMQQQSLEPDSESPQALTAQQLIQRSREIARLNAEVNDAWESYSKMPRKKYISAATQEYNAASYMSAWQEKVERIGNINMNYPEAARHQQIYGSLVLEVNINPDGSVQDINVLRSSGEPFLDDLAIRIVRLAAPFAPLPEALREETDILAIIRTWQFQKSGLGM</sequence>
<keyword evidence="8 11" id="KW-1133">Transmembrane helix</keyword>
<evidence type="ECO:0000256" key="5">
    <source>
        <dbReference type="ARBA" id="ARBA00022519"/>
    </source>
</evidence>
<dbReference type="EMBL" id="UOFX01000075">
    <property type="protein sequence ID" value="VAX10565.1"/>
    <property type="molecule type" value="Genomic_DNA"/>
</dbReference>
<dbReference type="PANTHER" id="PTHR33446:SF11">
    <property type="entry name" value="TONB3"/>
    <property type="match status" value="1"/>
</dbReference>
<dbReference type="Gene3D" id="3.30.1150.10">
    <property type="match status" value="1"/>
</dbReference>
<reference evidence="13" key="1">
    <citation type="submission" date="2018-06" db="EMBL/GenBank/DDBJ databases">
        <authorList>
            <person name="Zhirakovskaya E."/>
        </authorList>
    </citation>
    <scope>NUCLEOTIDE SEQUENCE</scope>
</reference>
<feature type="region of interest" description="Disordered" evidence="10">
    <location>
        <begin position="73"/>
        <end position="100"/>
    </location>
</feature>
<dbReference type="PANTHER" id="PTHR33446">
    <property type="entry name" value="PROTEIN TONB-RELATED"/>
    <property type="match status" value="1"/>
</dbReference>
<organism evidence="13">
    <name type="scientific">hydrothermal vent metagenome</name>
    <dbReference type="NCBI Taxonomy" id="652676"/>
    <lineage>
        <taxon>unclassified sequences</taxon>
        <taxon>metagenomes</taxon>
        <taxon>ecological metagenomes</taxon>
    </lineage>
</organism>
<keyword evidence="4" id="KW-1003">Cell membrane</keyword>
<dbReference type="PROSITE" id="PS52015">
    <property type="entry name" value="TONB_CTD"/>
    <property type="match status" value="1"/>
</dbReference>
<keyword evidence="9 11" id="KW-0472">Membrane</keyword>
<dbReference type="NCBIfam" id="TIGR01352">
    <property type="entry name" value="tonB_Cterm"/>
    <property type="match status" value="1"/>
</dbReference>
<evidence type="ECO:0000256" key="1">
    <source>
        <dbReference type="ARBA" id="ARBA00004383"/>
    </source>
</evidence>
<dbReference type="SUPFAM" id="SSF74653">
    <property type="entry name" value="TolA/TonB C-terminal domain"/>
    <property type="match status" value="1"/>
</dbReference>
<feature type="transmembrane region" description="Helical" evidence="11">
    <location>
        <begin position="16"/>
        <end position="36"/>
    </location>
</feature>
<evidence type="ECO:0000256" key="3">
    <source>
        <dbReference type="ARBA" id="ARBA00022448"/>
    </source>
</evidence>
<comment type="subcellular location">
    <subcellularLocation>
        <location evidence="1">Cell inner membrane</location>
        <topology evidence="1">Single-pass membrane protein</topology>
        <orientation evidence="1">Periplasmic side</orientation>
    </subcellularLocation>
</comment>
<gene>
    <name evidence="13" type="ORF">MNBD_GAMMA26-693</name>
</gene>
<evidence type="ECO:0000256" key="4">
    <source>
        <dbReference type="ARBA" id="ARBA00022475"/>
    </source>
</evidence>
<dbReference type="InterPro" id="IPR006260">
    <property type="entry name" value="TonB/TolA_C"/>
</dbReference>
<evidence type="ECO:0000259" key="12">
    <source>
        <dbReference type="PROSITE" id="PS52015"/>
    </source>
</evidence>
<comment type="similarity">
    <text evidence="2">Belongs to the TonB family.</text>
</comment>
<dbReference type="GO" id="GO:0031992">
    <property type="term" value="F:energy transducer activity"/>
    <property type="evidence" value="ECO:0007669"/>
    <property type="project" value="TreeGrafter"/>
</dbReference>
<dbReference type="GO" id="GO:0098797">
    <property type="term" value="C:plasma membrane protein complex"/>
    <property type="evidence" value="ECO:0007669"/>
    <property type="project" value="TreeGrafter"/>
</dbReference>
<dbReference type="GO" id="GO:0055085">
    <property type="term" value="P:transmembrane transport"/>
    <property type="evidence" value="ECO:0007669"/>
    <property type="project" value="InterPro"/>
</dbReference>
<dbReference type="InterPro" id="IPR051045">
    <property type="entry name" value="TonB-dependent_transducer"/>
</dbReference>
<evidence type="ECO:0000313" key="13">
    <source>
        <dbReference type="EMBL" id="VAX10565.1"/>
    </source>
</evidence>
<feature type="domain" description="TonB C-terminal" evidence="12">
    <location>
        <begin position="197"/>
        <end position="294"/>
    </location>
</feature>
<keyword evidence="3" id="KW-0813">Transport</keyword>
<evidence type="ECO:0000256" key="8">
    <source>
        <dbReference type="ARBA" id="ARBA00022989"/>
    </source>
</evidence>
<evidence type="ECO:0000256" key="9">
    <source>
        <dbReference type="ARBA" id="ARBA00023136"/>
    </source>
</evidence>
<keyword evidence="6 11" id="KW-0812">Transmembrane</keyword>
<keyword evidence="7" id="KW-0653">Protein transport</keyword>
<evidence type="ECO:0000256" key="6">
    <source>
        <dbReference type="ARBA" id="ARBA00022692"/>
    </source>
</evidence>
<dbReference type="GO" id="GO:0015031">
    <property type="term" value="P:protein transport"/>
    <property type="evidence" value="ECO:0007669"/>
    <property type="project" value="UniProtKB-KW"/>
</dbReference>
<dbReference type="InterPro" id="IPR037682">
    <property type="entry name" value="TonB_C"/>
</dbReference>
<evidence type="ECO:0000256" key="10">
    <source>
        <dbReference type="SAM" id="MobiDB-lite"/>
    </source>
</evidence>
<evidence type="ECO:0000256" key="2">
    <source>
        <dbReference type="ARBA" id="ARBA00006555"/>
    </source>
</evidence>
<name>A0A3B1BVY4_9ZZZZ</name>
<evidence type="ECO:0000256" key="7">
    <source>
        <dbReference type="ARBA" id="ARBA00022927"/>
    </source>
</evidence>